<feature type="transmembrane region" description="Helical" evidence="7">
    <location>
        <begin position="7"/>
        <end position="26"/>
    </location>
</feature>
<evidence type="ECO:0000256" key="3">
    <source>
        <dbReference type="ARBA" id="ARBA00022692"/>
    </source>
</evidence>
<evidence type="ECO:0000256" key="2">
    <source>
        <dbReference type="ARBA" id="ARBA00009096"/>
    </source>
</evidence>
<dbReference type="PANTHER" id="PTHR31204:SF1">
    <property type="entry name" value="SIGMA INTRACELLULAR RECEPTOR 2"/>
    <property type="match status" value="1"/>
</dbReference>
<keyword evidence="5 7" id="KW-1133">Transmembrane helix</keyword>
<keyword evidence="3 7" id="KW-0812">Transmembrane</keyword>
<dbReference type="InterPro" id="IPR051987">
    <property type="entry name" value="Sigma-2_receptor-like"/>
</dbReference>
<keyword evidence="6 7" id="KW-0472">Membrane</keyword>
<keyword evidence="10" id="KW-1185">Reference proteome</keyword>
<comment type="subcellular location">
    <subcellularLocation>
        <location evidence="1">Endoplasmic reticulum membrane</location>
        <topology evidence="1">Multi-pass membrane protein</topology>
    </subcellularLocation>
</comment>
<evidence type="ECO:0000256" key="1">
    <source>
        <dbReference type="ARBA" id="ARBA00004477"/>
    </source>
</evidence>
<feature type="domain" description="EXPERA" evidence="8">
    <location>
        <begin position="8"/>
        <end position="140"/>
    </location>
</feature>
<name>A0AAD3SGS0_NEPGR</name>
<comment type="similarity">
    <text evidence="2">Belongs to the TMEM97/sigma-2 receptor family.</text>
</comment>
<evidence type="ECO:0000256" key="5">
    <source>
        <dbReference type="ARBA" id="ARBA00022989"/>
    </source>
</evidence>
<proteinExistence type="inferred from homology"/>
<reference evidence="9" key="1">
    <citation type="submission" date="2023-05" db="EMBL/GenBank/DDBJ databases">
        <title>Nepenthes gracilis genome sequencing.</title>
        <authorList>
            <person name="Fukushima K."/>
        </authorList>
    </citation>
    <scope>NUCLEOTIDE SEQUENCE</scope>
    <source>
        <strain evidence="9">SING2019-196</strain>
    </source>
</reference>
<comment type="caution">
    <text evidence="9">The sequence shown here is derived from an EMBL/GenBank/DDBJ whole genome shotgun (WGS) entry which is preliminary data.</text>
</comment>
<dbReference type="PANTHER" id="PTHR31204">
    <property type="entry name" value="SIGMA INTRACELLULAR RECEPTOR 2"/>
    <property type="match status" value="1"/>
</dbReference>
<evidence type="ECO:0000259" key="8">
    <source>
        <dbReference type="PROSITE" id="PS51751"/>
    </source>
</evidence>
<organism evidence="9 10">
    <name type="scientific">Nepenthes gracilis</name>
    <name type="common">Slender pitcher plant</name>
    <dbReference type="NCBI Taxonomy" id="150966"/>
    <lineage>
        <taxon>Eukaryota</taxon>
        <taxon>Viridiplantae</taxon>
        <taxon>Streptophyta</taxon>
        <taxon>Embryophyta</taxon>
        <taxon>Tracheophyta</taxon>
        <taxon>Spermatophyta</taxon>
        <taxon>Magnoliopsida</taxon>
        <taxon>eudicotyledons</taxon>
        <taxon>Gunneridae</taxon>
        <taxon>Pentapetalae</taxon>
        <taxon>Caryophyllales</taxon>
        <taxon>Nepenthaceae</taxon>
        <taxon>Nepenthes</taxon>
    </lineage>
</organism>
<dbReference type="Pfam" id="PF05241">
    <property type="entry name" value="EBP"/>
    <property type="match status" value="1"/>
</dbReference>
<feature type="transmembrane region" description="Helical" evidence="7">
    <location>
        <begin position="62"/>
        <end position="85"/>
    </location>
</feature>
<dbReference type="GO" id="GO:0005789">
    <property type="term" value="C:endoplasmic reticulum membrane"/>
    <property type="evidence" value="ECO:0007669"/>
    <property type="project" value="UniProtKB-SubCell"/>
</dbReference>
<evidence type="ECO:0000313" key="10">
    <source>
        <dbReference type="Proteomes" id="UP001279734"/>
    </source>
</evidence>
<gene>
    <name evidence="9" type="ORF">Nepgr_012874</name>
</gene>
<evidence type="ECO:0000256" key="4">
    <source>
        <dbReference type="ARBA" id="ARBA00022824"/>
    </source>
</evidence>
<dbReference type="AlphaFoldDB" id="A0AAD3SGS0"/>
<dbReference type="PIRSF" id="PIRSF031032">
    <property type="entry name" value="TMP_97_prd"/>
    <property type="match status" value="1"/>
</dbReference>
<keyword evidence="4" id="KW-0256">Endoplasmic reticulum</keyword>
<evidence type="ECO:0000256" key="7">
    <source>
        <dbReference type="PIRNR" id="PIRNR031032"/>
    </source>
</evidence>
<protein>
    <recommendedName>
        <fullName evidence="8">EXPERA domain-containing protein</fullName>
    </recommendedName>
</protein>
<dbReference type="EMBL" id="BSYO01000010">
    <property type="protein sequence ID" value="GMH11033.1"/>
    <property type="molecule type" value="Genomic_DNA"/>
</dbReference>
<accession>A0AAD3SGS0</accession>
<feature type="transmembrane region" description="Helical" evidence="7">
    <location>
        <begin position="92"/>
        <end position="113"/>
    </location>
</feature>
<dbReference type="InterPro" id="IPR016964">
    <property type="entry name" value="Sigma2_recept"/>
</dbReference>
<dbReference type="InterPro" id="IPR033118">
    <property type="entry name" value="EXPERA"/>
</dbReference>
<dbReference type="PROSITE" id="PS51751">
    <property type="entry name" value="EXPERA"/>
    <property type="match status" value="1"/>
</dbReference>
<dbReference type="Proteomes" id="UP001279734">
    <property type="component" value="Unassembled WGS sequence"/>
</dbReference>
<evidence type="ECO:0000313" key="9">
    <source>
        <dbReference type="EMBL" id="GMH11033.1"/>
    </source>
</evidence>
<sequence length="166" mass="18810">MGAIVNLIDAILFLFFIVIAIFAPLLDGQTCLPEHYYPKVLADLKSWYSIEFGDYLVVERPYFFVGLVWMELLLLWPLSVVNLFGLTYGKSWFNTTCLIFGVSMFSSMVAIMSEMIGSRRGSEKMMMMYFPFMCLAALAVLRGTFSPPSKTSIIGKRPALARKKRA</sequence>
<evidence type="ECO:0000256" key="6">
    <source>
        <dbReference type="ARBA" id="ARBA00023136"/>
    </source>
</evidence>
<feature type="transmembrane region" description="Helical" evidence="7">
    <location>
        <begin position="125"/>
        <end position="145"/>
    </location>
</feature>